<protein>
    <submittedName>
        <fullName evidence="5">DNA-binding transcriptional regulator GbsR (MarR family)</fullName>
    </submittedName>
</protein>
<dbReference type="Gene3D" id="1.10.287.160">
    <property type="entry name" value="HR1 repeat"/>
    <property type="match status" value="1"/>
</dbReference>
<keyword evidence="2 5" id="KW-0238">DNA-binding</keyword>
<comment type="caution">
    <text evidence="5">The sequence shown here is derived from an EMBL/GenBank/DDBJ whole genome shotgun (WGS) entry which is preliminary data.</text>
</comment>
<keyword evidence="6" id="KW-1185">Reference proteome</keyword>
<dbReference type="GO" id="GO:0003700">
    <property type="term" value="F:DNA-binding transcription factor activity"/>
    <property type="evidence" value="ECO:0007669"/>
    <property type="project" value="InterPro"/>
</dbReference>
<keyword evidence="3" id="KW-0804">Transcription</keyword>
<evidence type="ECO:0000313" key="6">
    <source>
        <dbReference type="Proteomes" id="UP000576393"/>
    </source>
</evidence>
<sequence length="156" mass="17516">MRDEEAVRRFVERMGRMLAAMGVPPMAARVMLTVMTAEEDALSAADLAERLGASSGAISGAVRYLVDVDLLRREPVPGSRRDLYLLSSQSWWEAMVGKMNRLQLIADTVDEGIAAIGDPDSRPGRTMAEMRDFFVFCHDELLLAMERWEQRKPARD</sequence>
<dbReference type="AlphaFoldDB" id="A0A852V743"/>
<evidence type="ECO:0000259" key="4">
    <source>
        <dbReference type="Pfam" id="PF12802"/>
    </source>
</evidence>
<accession>A0A852V743</accession>
<evidence type="ECO:0000256" key="1">
    <source>
        <dbReference type="ARBA" id="ARBA00023015"/>
    </source>
</evidence>
<gene>
    <name evidence="5" type="ORF">HDA43_005304</name>
</gene>
<dbReference type="InterPro" id="IPR000835">
    <property type="entry name" value="HTH_MarR-typ"/>
</dbReference>
<dbReference type="PANTHER" id="PTHR38465">
    <property type="entry name" value="HTH-TYPE TRANSCRIPTIONAL REGULATOR MJ1563-RELATED"/>
    <property type="match status" value="1"/>
</dbReference>
<dbReference type="EMBL" id="JACCCO010000002">
    <property type="protein sequence ID" value="NYF43103.1"/>
    <property type="molecule type" value="Genomic_DNA"/>
</dbReference>
<evidence type="ECO:0000256" key="3">
    <source>
        <dbReference type="ARBA" id="ARBA00023163"/>
    </source>
</evidence>
<dbReference type="Gene3D" id="1.10.10.10">
    <property type="entry name" value="Winged helix-like DNA-binding domain superfamily/Winged helix DNA-binding domain"/>
    <property type="match status" value="1"/>
</dbReference>
<dbReference type="Pfam" id="PF12802">
    <property type="entry name" value="MarR_2"/>
    <property type="match status" value="1"/>
</dbReference>
<evidence type="ECO:0000256" key="2">
    <source>
        <dbReference type="ARBA" id="ARBA00023125"/>
    </source>
</evidence>
<dbReference type="InterPro" id="IPR036390">
    <property type="entry name" value="WH_DNA-bd_sf"/>
</dbReference>
<dbReference type="SUPFAM" id="SSF46785">
    <property type="entry name" value="Winged helix' DNA-binding domain"/>
    <property type="match status" value="1"/>
</dbReference>
<keyword evidence="1" id="KW-0805">Transcription regulation</keyword>
<reference evidence="5 6" key="1">
    <citation type="submission" date="2020-07" db="EMBL/GenBank/DDBJ databases">
        <title>Sequencing the genomes of 1000 actinobacteria strains.</title>
        <authorList>
            <person name="Klenk H.-P."/>
        </authorList>
    </citation>
    <scope>NUCLEOTIDE SEQUENCE [LARGE SCALE GENOMIC DNA]</scope>
    <source>
        <strain evidence="5 6">DSM 45763</strain>
    </source>
</reference>
<organism evidence="5 6">
    <name type="scientific">Streptosporangium sandarakinum</name>
    <dbReference type="NCBI Taxonomy" id="1260955"/>
    <lineage>
        <taxon>Bacteria</taxon>
        <taxon>Bacillati</taxon>
        <taxon>Actinomycetota</taxon>
        <taxon>Actinomycetes</taxon>
        <taxon>Streptosporangiales</taxon>
        <taxon>Streptosporangiaceae</taxon>
        <taxon>Streptosporangium</taxon>
    </lineage>
</organism>
<dbReference type="PANTHER" id="PTHR38465:SF2">
    <property type="entry name" value="HTH-TYPE TRANSCRIPTIONAL REGULATOR MMPR5"/>
    <property type="match status" value="1"/>
</dbReference>
<dbReference type="InterPro" id="IPR052362">
    <property type="entry name" value="HTH-GbsR_regulator"/>
</dbReference>
<dbReference type="InterPro" id="IPR036388">
    <property type="entry name" value="WH-like_DNA-bd_sf"/>
</dbReference>
<dbReference type="RefSeq" id="WP_179826087.1">
    <property type="nucleotide sequence ID" value="NZ_JACCCO010000002.1"/>
</dbReference>
<proteinExistence type="predicted"/>
<dbReference type="GO" id="GO:0003677">
    <property type="term" value="F:DNA binding"/>
    <property type="evidence" value="ECO:0007669"/>
    <property type="project" value="UniProtKB-KW"/>
</dbReference>
<name>A0A852V743_9ACTN</name>
<dbReference type="Proteomes" id="UP000576393">
    <property type="component" value="Unassembled WGS sequence"/>
</dbReference>
<feature type="domain" description="HTH marR-type" evidence="4">
    <location>
        <begin position="22"/>
        <end position="81"/>
    </location>
</feature>
<evidence type="ECO:0000313" key="5">
    <source>
        <dbReference type="EMBL" id="NYF43103.1"/>
    </source>
</evidence>